<dbReference type="InterPro" id="IPR028994">
    <property type="entry name" value="Integrin_alpha_N"/>
</dbReference>
<evidence type="ECO:0000256" key="4">
    <source>
        <dbReference type="ARBA" id="ARBA00023180"/>
    </source>
</evidence>
<evidence type="ECO:0000256" key="2">
    <source>
        <dbReference type="ARBA" id="ARBA00022737"/>
    </source>
</evidence>
<evidence type="ECO:0000256" key="5">
    <source>
        <dbReference type="SAM" id="MobiDB-lite"/>
    </source>
</evidence>
<keyword evidence="1 6" id="KW-0732">Signal</keyword>
<dbReference type="Proteomes" id="UP000675554">
    <property type="component" value="Unassembled WGS sequence"/>
</dbReference>
<keyword evidence="4" id="KW-0325">Glycoprotein</keyword>
<feature type="region of interest" description="Disordered" evidence="5">
    <location>
        <begin position="97"/>
        <end position="132"/>
    </location>
</feature>
<protein>
    <submittedName>
        <fullName evidence="7">FG-GAP repeat protein</fullName>
    </submittedName>
</protein>
<sequence>MSALGPAAVVVLVAGGLTAVTAPSAHSAPRTVTATAAGAAAATEAATEAATARAGSDADFNGDGYGDLVVGTPKAEAPGQFTGGAVTVTYGSASGVSPARSVTLGQDSPSVPGAGESGDEFGESTASGDVDGDGYADLVVGAPGERLADGRGGMVTVLWGGPKGLAYGGTPVTSPRAYDQDFGEGVAVADLDGDAGLNIAVVSRANAWYVPDGFGREDNDDNAPIPAEGGWNGRDARAQDVVAADVTGSGSAGLVAYGWESDYGPDWTGYFTCGAAGLAFDSDLIERDGIGTGTRTAAATGDIDGDGIDDLVTGDRFDGAGGTVTIRYGAPGGPGTAREPVTIGQDSPGVPGADEPNDWFGASVSVGDVTGDGYADLAVGVERENVDGVTSTGAAVLLKGSAKGLATSGNQSFHQATSGVPGVPEEYDYFGSAVHLSDVSGDGRADLAVSARGEDVVEGSDEDGGVWVLRGASGGLTTQQATSFSAPRFGLGFAGRQFGSVLPD</sequence>
<dbReference type="SMART" id="SM00191">
    <property type="entry name" value="Int_alpha"/>
    <property type="match status" value="5"/>
</dbReference>
<organism evidence="7 8">
    <name type="scientific">Streptomyces daliensis</name>
    <dbReference type="NCBI Taxonomy" id="299421"/>
    <lineage>
        <taxon>Bacteria</taxon>
        <taxon>Bacillati</taxon>
        <taxon>Actinomycetota</taxon>
        <taxon>Actinomycetes</taxon>
        <taxon>Kitasatosporales</taxon>
        <taxon>Streptomycetaceae</taxon>
        <taxon>Streptomyces</taxon>
    </lineage>
</organism>
<reference evidence="7" key="1">
    <citation type="submission" date="2021-04" db="EMBL/GenBank/DDBJ databases">
        <title>Sequencing of actinobacteria type strains.</title>
        <authorList>
            <person name="Nguyen G.-S."/>
            <person name="Wentzel A."/>
        </authorList>
    </citation>
    <scope>NUCLEOTIDE SEQUENCE</scope>
    <source>
        <strain evidence="7">DSM 42095</strain>
    </source>
</reference>
<dbReference type="InterPro" id="IPR013519">
    <property type="entry name" value="Int_alpha_beta-p"/>
</dbReference>
<dbReference type="AlphaFoldDB" id="A0A8T4IMH3"/>
<keyword evidence="2" id="KW-0677">Repeat</keyword>
<keyword evidence="8" id="KW-1185">Reference proteome</keyword>
<feature type="chain" id="PRO_5035777609" evidence="6">
    <location>
        <begin position="28"/>
        <end position="504"/>
    </location>
</feature>
<dbReference type="GO" id="GO:0016787">
    <property type="term" value="F:hydrolase activity"/>
    <property type="evidence" value="ECO:0007669"/>
    <property type="project" value="UniProtKB-KW"/>
</dbReference>
<evidence type="ECO:0000313" key="7">
    <source>
        <dbReference type="EMBL" id="MBR7673381.1"/>
    </source>
</evidence>
<dbReference type="PANTHER" id="PTHR23221">
    <property type="entry name" value="GLYCOSYLPHOSPHATIDYLINOSITOL PHOSPHOLIPASE D"/>
    <property type="match status" value="1"/>
</dbReference>
<evidence type="ECO:0000256" key="6">
    <source>
        <dbReference type="SAM" id="SignalP"/>
    </source>
</evidence>
<feature type="signal peptide" evidence="6">
    <location>
        <begin position="1"/>
        <end position="27"/>
    </location>
</feature>
<proteinExistence type="predicted"/>
<dbReference type="SUPFAM" id="SSF69318">
    <property type="entry name" value="Integrin alpha N-terminal domain"/>
    <property type="match status" value="1"/>
</dbReference>
<comment type="caution">
    <text evidence="7">The sequence shown here is derived from an EMBL/GenBank/DDBJ whole genome shotgun (WGS) entry which is preliminary data.</text>
</comment>
<accession>A0A8T4IMH3</accession>
<dbReference type="PROSITE" id="PS51470">
    <property type="entry name" value="FG_GAP"/>
    <property type="match status" value="3"/>
</dbReference>
<evidence type="ECO:0000256" key="3">
    <source>
        <dbReference type="ARBA" id="ARBA00022801"/>
    </source>
</evidence>
<dbReference type="PANTHER" id="PTHR23221:SF7">
    <property type="entry name" value="PHOSPHATIDYLINOSITOL-GLYCAN-SPECIFIC PHOSPHOLIPASE D"/>
    <property type="match status" value="1"/>
</dbReference>
<keyword evidence="3" id="KW-0378">Hydrolase</keyword>
<dbReference type="Gene3D" id="2.130.10.130">
    <property type="entry name" value="Integrin alpha, N-terminal"/>
    <property type="match status" value="3"/>
</dbReference>
<evidence type="ECO:0000256" key="1">
    <source>
        <dbReference type="ARBA" id="ARBA00022729"/>
    </source>
</evidence>
<dbReference type="Pfam" id="PF01839">
    <property type="entry name" value="FG-GAP"/>
    <property type="match status" value="4"/>
</dbReference>
<dbReference type="InterPro" id="IPR013517">
    <property type="entry name" value="FG-GAP"/>
</dbReference>
<evidence type="ECO:0000313" key="8">
    <source>
        <dbReference type="Proteomes" id="UP000675554"/>
    </source>
</evidence>
<dbReference type="EMBL" id="JAGSMN010000201">
    <property type="protein sequence ID" value="MBR7673381.1"/>
    <property type="molecule type" value="Genomic_DNA"/>
</dbReference>
<name>A0A8T4IMH3_9ACTN</name>
<gene>
    <name evidence="7" type="ORF">KDA82_10190</name>
</gene>